<evidence type="ECO:0000313" key="2">
    <source>
        <dbReference type="Proteomes" id="UP001164250"/>
    </source>
</evidence>
<proteinExistence type="predicted"/>
<name>A0ACC1AQW2_9ROSI</name>
<protein>
    <submittedName>
        <fullName evidence="1">Uncharacterized protein</fullName>
    </submittedName>
</protein>
<dbReference type="Proteomes" id="UP001164250">
    <property type="component" value="Chromosome 9"/>
</dbReference>
<accession>A0ACC1AQW2</accession>
<sequence>MFSCRLAKQGRALSISNHTNIWTKMQCNSLLDIVECEEREINRFNLSIKYKIKVTSVQELVVLTLLPPHPCLVCTWIPELGIEAKEQLPSGLEAVSTDLQGGDP</sequence>
<evidence type="ECO:0000313" key="1">
    <source>
        <dbReference type="EMBL" id="KAJ0089095.1"/>
    </source>
</evidence>
<gene>
    <name evidence="1" type="ORF">Patl1_31865</name>
</gene>
<reference evidence="2" key="1">
    <citation type="journal article" date="2023" name="G3 (Bethesda)">
        <title>Genome assembly and association tests identify interacting loci associated with vigor, precocity, and sex in interspecific pistachio rootstocks.</title>
        <authorList>
            <person name="Palmer W."/>
            <person name="Jacygrad E."/>
            <person name="Sagayaradj S."/>
            <person name="Cavanaugh K."/>
            <person name="Han R."/>
            <person name="Bertier L."/>
            <person name="Beede B."/>
            <person name="Kafkas S."/>
            <person name="Golino D."/>
            <person name="Preece J."/>
            <person name="Michelmore R."/>
        </authorList>
    </citation>
    <scope>NUCLEOTIDE SEQUENCE [LARGE SCALE GENOMIC DNA]</scope>
</reference>
<keyword evidence="2" id="KW-1185">Reference proteome</keyword>
<dbReference type="EMBL" id="CM047905">
    <property type="protein sequence ID" value="KAJ0089095.1"/>
    <property type="molecule type" value="Genomic_DNA"/>
</dbReference>
<organism evidence="1 2">
    <name type="scientific">Pistacia atlantica</name>
    <dbReference type="NCBI Taxonomy" id="434234"/>
    <lineage>
        <taxon>Eukaryota</taxon>
        <taxon>Viridiplantae</taxon>
        <taxon>Streptophyta</taxon>
        <taxon>Embryophyta</taxon>
        <taxon>Tracheophyta</taxon>
        <taxon>Spermatophyta</taxon>
        <taxon>Magnoliopsida</taxon>
        <taxon>eudicotyledons</taxon>
        <taxon>Gunneridae</taxon>
        <taxon>Pentapetalae</taxon>
        <taxon>rosids</taxon>
        <taxon>malvids</taxon>
        <taxon>Sapindales</taxon>
        <taxon>Anacardiaceae</taxon>
        <taxon>Pistacia</taxon>
    </lineage>
</organism>
<comment type="caution">
    <text evidence="1">The sequence shown here is derived from an EMBL/GenBank/DDBJ whole genome shotgun (WGS) entry which is preliminary data.</text>
</comment>